<dbReference type="KEGG" id="mri:Mal4_36020"/>
<reference evidence="2 3" key="1">
    <citation type="submission" date="2019-02" db="EMBL/GenBank/DDBJ databases">
        <title>Deep-cultivation of Planctomycetes and their phenomic and genomic characterization uncovers novel biology.</title>
        <authorList>
            <person name="Wiegand S."/>
            <person name="Jogler M."/>
            <person name="Boedeker C."/>
            <person name="Pinto D."/>
            <person name="Vollmers J."/>
            <person name="Rivas-Marin E."/>
            <person name="Kohn T."/>
            <person name="Peeters S.H."/>
            <person name="Heuer A."/>
            <person name="Rast P."/>
            <person name="Oberbeckmann S."/>
            <person name="Bunk B."/>
            <person name="Jeske O."/>
            <person name="Meyerdierks A."/>
            <person name="Storesund J.E."/>
            <person name="Kallscheuer N."/>
            <person name="Luecker S."/>
            <person name="Lage O.M."/>
            <person name="Pohl T."/>
            <person name="Merkel B.J."/>
            <person name="Hornburger P."/>
            <person name="Mueller R.-W."/>
            <person name="Bruemmer F."/>
            <person name="Labrenz M."/>
            <person name="Spormann A.M."/>
            <person name="Op den Camp H."/>
            <person name="Overmann J."/>
            <person name="Amann R."/>
            <person name="Jetten M.S.M."/>
            <person name="Mascher T."/>
            <person name="Medema M.H."/>
            <person name="Devos D.P."/>
            <person name="Kaster A.-K."/>
            <person name="Ovreas L."/>
            <person name="Rohde M."/>
            <person name="Galperin M.Y."/>
            <person name="Jogler C."/>
        </authorList>
    </citation>
    <scope>NUCLEOTIDE SEQUENCE [LARGE SCALE GENOMIC DNA]</scope>
    <source>
        <strain evidence="2 3">Mal4</strain>
    </source>
</reference>
<organism evidence="2 3">
    <name type="scientific">Maioricimonas rarisocia</name>
    <dbReference type="NCBI Taxonomy" id="2528026"/>
    <lineage>
        <taxon>Bacteria</taxon>
        <taxon>Pseudomonadati</taxon>
        <taxon>Planctomycetota</taxon>
        <taxon>Planctomycetia</taxon>
        <taxon>Planctomycetales</taxon>
        <taxon>Planctomycetaceae</taxon>
        <taxon>Maioricimonas</taxon>
    </lineage>
</organism>
<dbReference type="Proteomes" id="UP000320496">
    <property type="component" value="Chromosome"/>
</dbReference>
<dbReference type="PANTHER" id="PTHR30097:SF4">
    <property type="entry name" value="SLR6042 PROTEIN"/>
    <property type="match status" value="1"/>
</dbReference>
<dbReference type="Gene3D" id="2.40.30.170">
    <property type="match status" value="1"/>
</dbReference>
<dbReference type="InterPro" id="IPR029016">
    <property type="entry name" value="GAF-like_dom_sf"/>
</dbReference>
<dbReference type="SUPFAM" id="SSF55781">
    <property type="entry name" value="GAF domain-like"/>
    <property type="match status" value="1"/>
</dbReference>
<name>A0A517Z9V3_9PLAN</name>
<dbReference type="AlphaFoldDB" id="A0A517Z9V3"/>
<sequence>MHHMGTLRHQCSRWARPVVHAAKFGRISAAVSAIGCARYRVSSVLFAAAISRGARTANGVLEEQFVAGVSRIDRPAAAVPESVRRIRSVAISGDVGAVRRALFDELVSLLDAVGGAAWTIGPQREVQLVMQYGLGPERIDAVHDRWPGHRELLLQALTDATPQFASAAFESDATGSGTGPRQFRLLLFPWPVKGQPTELLELFIPPESLASEDDALEVVRQLCEAAVPADAPPQPTGRAESPTQLAAYIQAVHSSLDIERVALTATNEGRLLLGCDRLSIAVGRGRSLRMTAISGLTSFDRRSPAIRALESLGRTVQNDATPCFHTGTVSDAPESLRGPLTACVEEISPQVLYVLPLADGDDEASSPVGVLVAEHFDNEINADLLRQSCQEIAPVIGTAISNAADYEGLIRIPLLGRLLRSRSRRFGRPGISRRVFAVLLIAALAALVLVPADLEISGRAELQPRDRRPVYAGSTGVIEELMVDHAEAVEAGEPLIRLRNRELDFEISRVDGELQTVLQQIADAQALRARPVRSSTSPPASADEMAAREQELKQVRDSLIAQLEILRQQEQDLTLTSPLAGQVLTWNVQEQLESRPVEIGQRLLTVADVNGPWVVEMHVRDRDIGHVREARAAIRPDLEVEIVLPGDPPVRHLGTVRSVTETVEYDELDGPTVLVTVDVDAERINAPKPGTTVAARIQCGREPLGYVLFRQVIDAVRTWWAF</sequence>
<protein>
    <submittedName>
        <fullName evidence="2">Uncharacterized protein</fullName>
    </submittedName>
</protein>
<evidence type="ECO:0000313" key="3">
    <source>
        <dbReference type="Proteomes" id="UP000320496"/>
    </source>
</evidence>
<gene>
    <name evidence="2" type="ORF">Mal4_36020</name>
</gene>
<dbReference type="GO" id="GO:0060003">
    <property type="term" value="P:copper ion export"/>
    <property type="evidence" value="ECO:0007669"/>
    <property type="project" value="TreeGrafter"/>
</dbReference>
<dbReference type="GO" id="GO:0015679">
    <property type="term" value="P:plasma membrane copper ion transport"/>
    <property type="evidence" value="ECO:0007669"/>
    <property type="project" value="TreeGrafter"/>
</dbReference>
<proteinExistence type="predicted"/>
<evidence type="ECO:0000313" key="2">
    <source>
        <dbReference type="EMBL" id="QDU39265.1"/>
    </source>
</evidence>
<keyword evidence="3" id="KW-1185">Reference proteome</keyword>
<accession>A0A517Z9V3</accession>
<dbReference type="PANTHER" id="PTHR30097">
    <property type="entry name" value="CATION EFFLUX SYSTEM PROTEIN CUSB"/>
    <property type="match status" value="1"/>
</dbReference>
<dbReference type="GO" id="GO:0030313">
    <property type="term" value="C:cell envelope"/>
    <property type="evidence" value="ECO:0007669"/>
    <property type="project" value="TreeGrafter"/>
</dbReference>
<dbReference type="Gene3D" id="3.30.450.40">
    <property type="match status" value="1"/>
</dbReference>
<dbReference type="EMBL" id="CP036275">
    <property type="protein sequence ID" value="QDU39265.1"/>
    <property type="molecule type" value="Genomic_DNA"/>
</dbReference>
<dbReference type="Gene3D" id="2.40.50.100">
    <property type="match status" value="1"/>
</dbReference>
<dbReference type="InterPro" id="IPR051909">
    <property type="entry name" value="MFP_Cation_Efflux"/>
</dbReference>
<evidence type="ECO:0000256" key="1">
    <source>
        <dbReference type="ARBA" id="ARBA00022448"/>
    </source>
</evidence>
<dbReference type="Gene3D" id="1.10.287.470">
    <property type="entry name" value="Helix hairpin bin"/>
    <property type="match status" value="1"/>
</dbReference>
<keyword evidence="1" id="KW-0813">Transport</keyword>